<evidence type="ECO:0000313" key="9">
    <source>
        <dbReference type="EMBL" id="CAB4821795.1"/>
    </source>
</evidence>
<keyword evidence="5" id="KW-0961">Cell wall biogenesis/degradation</keyword>
<dbReference type="PANTHER" id="PTHR30582">
    <property type="entry name" value="L,D-TRANSPEPTIDASE"/>
    <property type="match status" value="1"/>
</dbReference>
<feature type="domain" description="L,D-TPase catalytic" evidence="7">
    <location>
        <begin position="90"/>
        <end position="211"/>
    </location>
</feature>
<evidence type="ECO:0000256" key="6">
    <source>
        <dbReference type="SAM" id="MobiDB-lite"/>
    </source>
</evidence>
<dbReference type="InterPro" id="IPR005490">
    <property type="entry name" value="LD_TPept_cat_dom"/>
</dbReference>
<comment type="pathway">
    <text evidence="1">Cell wall biogenesis; peptidoglycan biosynthesis.</text>
</comment>
<evidence type="ECO:0000256" key="3">
    <source>
        <dbReference type="ARBA" id="ARBA00022960"/>
    </source>
</evidence>
<reference evidence="10" key="1">
    <citation type="submission" date="2020-05" db="EMBL/GenBank/DDBJ databases">
        <authorList>
            <person name="Chiriac C."/>
            <person name="Salcher M."/>
            <person name="Ghai R."/>
            <person name="Kavagutti S V."/>
        </authorList>
    </citation>
    <scope>NUCLEOTIDE SEQUENCE</scope>
</reference>
<dbReference type="EMBL" id="CAFAAQ010000215">
    <property type="protein sequence ID" value="CAB4821795.1"/>
    <property type="molecule type" value="Genomic_DNA"/>
</dbReference>
<organism evidence="10">
    <name type="scientific">freshwater metagenome</name>
    <dbReference type="NCBI Taxonomy" id="449393"/>
    <lineage>
        <taxon>unclassified sequences</taxon>
        <taxon>metagenomes</taxon>
        <taxon>ecological metagenomes</taxon>
    </lineage>
</organism>
<keyword evidence="2" id="KW-0808">Transferase</keyword>
<dbReference type="EMBL" id="CAFBQW010000006">
    <property type="protein sequence ID" value="CAB5060046.1"/>
    <property type="molecule type" value="Genomic_DNA"/>
</dbReference>
<dbReference type="GO" id="GO:0005576">
    <property type="term" value="C:extracellular region"/>
    <property type="evidence" value="ECO:0007669"/>
    <property type="project" value="TreeGrafter"/>
</dbReference>
<name>A0A6J7NV01_9ZZZZ</name>
<evidence type="ECO:0000256" key="2">
    <source>
        <dbReference type="ARBA" id="ARBA00022679"/>
    </source>
</evidence>
<dbReference type="InterPro" id="IPR050979">
    <property type="entry name" value="LD-transpeptidase"/>
</dbReference>
<sequence length="212" mass="22655">MFRSPGIRILCGITVVVLATFVLLGSRGSSDIDRVSAEGSSPSTEVRREAGQLVDPSTTTTLLSPSTSSPAQGLDETASEELPAESGSGKRMVMSISQQRVWWVDEAGAAIRTALVSGRANTPQTGTFQVYSKTENATGLDGSKMDYFVRFTKGPQGWAIGFHNIPRINGEPVQTEEQLGQTLSHGCIRQAEDDAVFTWSFLDIGSTVVVLA</sequence>
<dbReference type="GO" id="GO:0018104">
    <property type="term" value="P:peptidoglycan-protein cross-linking"/>
    <property type="evidence" value="ECO:0007669"/>
    <property type="project" value="TreeGrafter"/>
</dbReference>
<evidence type="ECO:0000259" key="7">
    <source>
        <dbReference type="PROSITE" id="PS52029"/>
    </source>
</evidence>
<evidence type="ECO:0000256" key="4">
    <source>
        <dbReference type="ARBA" id="ARBA00022984"/>
    </source>
</evidence>
<accession>A0A6J7NV01</accession>
<gene>
    <name evidence="8" type="ORF">UFOPK2582_00289</name>
    <name evidence="9" type="ORF">UFOPK3046_01774</name>
    <name evidence="10" type="ORF">UFOPK3914_01793</name>
    <name evidence="11" type="ORF">UFOPK4173_01485</name>
    <name evidence="12" type="ORF">UFOPK4354_00106</name>
</gene>
<dbReference type="PANTHER" id="PTHR30582:SF2">
    <property type="entry name" value="L,D-TRANSPEPTIDASE YCIB-RELATED"/>
    <property type="match status" value="1"/>
</dbReference>
<protein>
    <submittedName>
        <fullName evidence="10">Unannotated protein</fullName>
    </submittedName>
</protein>
<dbReference type="GO" id="GO:0071555">
    <property type="term" value="P:cell wall organization"/>
    <property type="evidence" value="ECO:0007669"/>
    <property type="project" value="UniProtKB-KW"/>
</dbReference>
<dbReference type="AlphaFoldDB" id="A0A6J7NV01"/>
<dbReference type="Pfam" id="PF03734">
    <property type="entry name" value="YkuD"/>
    <property type="match status" value="1"/>
</dbReference>
<feature type="compositionally biased region" description="Low complexity" evidence="6">
    <location>
        <begin position="56"/>
        <end position="70"/>
    </location>
</feature>
<keyword evidence="3" id="KW-0133">Cell shape</keyword>
<dbReference type="CDD" id="cd16913">
    <property type="entry name" value="YkuD_like"/>
    <property type="match status" value="1"/>
</dbReference>
<dbReference type="InterPro" id="IPR038063">
    <property type="entry name" value="Transpep_catalytic_dom"/>
</dbReference>
<dbReference type="SUPFAM" id="SSF141523">
    <property type="entry name" value="L,D-transpeptidase catalytic domain-like"/>
    <property type="match status" value="1"/>
</dbReference>
<evidence type="ECO:0000313" key="11">
    <source>
        <dbReference type="EMBL" id="CAB5038077.1"/>
    </source>
</evidence>
<keyword evidence="4" id="KW-0573">Peptidoglycan synthesis</keyword>
<dbReference type="GO" id="GO:0008360">
    <property type="term" value="P:regulation of cell shape"/>
    <property type="evidence" value="ECO:0007669"/>
    <property type="project" value="UniProtKB-KW"/>
</dbReference>
<dbReference type="EMBL" id="CAEZXS010000019">
    <property type="protein sequence ID" value="CAB4689031.1"/>
    <property type="molecule type" value="Genomic_DNA"/>
</dbReference>
<evidence type="ECO:0000256" key="1">
    <source>
        <dbReference type="ARBA" id="ARBA00004752"/>
    </source>
</evidence>
<dbReference type="PROSITE" id="PS52029">
    <property type="entry name" value="LD_TPASE"/>
    <property type="match status" value="1"/>
</dbReference>
<dbReference type="GO" id="GO:0071972">
    <property type="term" value="F:peptidoglycan L,D-transpeptidase activity"/>
    <property type="evidence" value="ECO:0007669"/>
    <property type="project" value="TreeGrafter"/>
</dbReference>
<proteinExistence type="predicted"/>
<dbReference type="GO" id="GO:0016740">
    <property type="term" value="F:transferase activity"/>
    <property type="evidence" value="ECO:0007669"/>
    <property type="project" value="UniProtKB-KW"/>
</dbReference>
<evidence type="ECO:0000313" key="8">
    <source>
        <dbReference type="EMBL" id="CAB4689031.1"/>
    </source>
</evidence>
<evidence type="ECO:0000313" key="10">
    <source>
        <dbReference type="EMBL" id="CAB4994609.1"/>
    </source>
</evidence>
<feature type="region of interest" description="Disordered" evidence="6">
    <location>
        <begin position="32"/>
        <end position="90"/>
    </location>
</feature>
<evidence type="ECO:0000313" key="12">
    <source>
        <dbReference type="EMBL" id="CAB5060046.1"/>
    </source>
</evidence>
<dbReference type="EMBL" id="CAFBOG010000221">
    <property type="protein sequence ID" value="CAB4994609.1"/>
    <property type="molecule type" value="Genomic_DNA"/>
</dbReference>
<dbReference type="EMBL" id="CAFBPW010000200">
    <property type="protein sequence ID" value="CAB5038077.1"/>
    <property type="molecule type" value="Genomic_DNA"/>
</dbReference>
<dbReference type="Gene3D" id="2.40.440.10">
    <property type="entry name" value="L,D-transpeptidase catalytic domain-like"/>
    <property type="match status" value="1"/>
</dbReference>
<dbReference type="UniPathway" id="UPA00219"/>
<evidence type="ECO:0000256" key="5">
    <source>
        <dbReference type="ARBA" id="ARBA00023316"/>
    </source>
</evidence>